<dbReference type="InterPro" id="IPR052902">
    <property type="entry name" value="ABC-2_transporter"/>
</dbReference>
<dbReference type="PANTHER" id="PTHR43027:SF1">
    <property type="entry name" value="DOXORUBICIN RESISTANCE ABC TRANSPORTER PERMEASE PROTEIN DRRC-RELATED"/>
    <property type="match status" value="1"/>
</dbReference>
<protein>
    <submittedName>
        <fullName evidence="7">ABC transporter</fullName>
    </submittedName>
</protein>
<dbReference type="STRING" id="1424294.Gferi_08630"/>
<feature type="transmembrane region" description="Helical" evidence="5">
    <location>
        <begin position="256"/>
        <end position="281"/>
    </location>
</feature>
<feature type="domain" description="ABC-2 type transporter transmembrane" evidence="6">
    <location>
        <begin position="21"/>
        <end position="321"/>
    </location>
</feature>
<dbReference type="EMBL" id="CP017269">
    <property type="protein sequence ID" value="AOT69637.1"/>
    <property type="molecule type" value="Genomic_DNA"/>
</dbReference>
<evidence type="ECO:0000256" key="2">
    <source>
        <dbReference type="ARBA" id="ARBA00022692"/>
    </source>
</evidence>
<dbReference type="KEGG" id="gfe:Gferi_08630"/>
<feature type="transmembrane region" description="Helical" evidence="5">
    <location>
        <begin position="189"/>
        <end position="213"/>
    </location>
</feature>
<evidence type="ECO:0000256" key="5">
    <source>
        <dbReference type="SAM" id="Phobius"/>
    </source>
</evidence>
<evidence type="ECO:0000313" key="7">
    <source>
        <dbReference type="EMBL" id="AOT69637.1"/>
    </source>
</evidence>
<comment type="subcellular location">
    <subcellularLocation>
        <location evidence="1">Membrane</location>
        <topology evidence="1">Multi-pass membrane protein</topology>
    </subcellularLocation>
</comment>
<evidence type="ECO:0000313" key="8">
    <source>
        <dbReference type="Proteomes" id="UP000095743"/>
    </source>
</evidence>
<reference evidence="7 8" key="1">
    <citation type="submission" date="2016-09" db="EMBL/GenBank/DDBJ databases">
        <title>Genomic analysis reveals versatility of anaerobic energy metabolism of Geosporobacter ferrireducens IRF9 of phylum Firmicutes.</title>
        <authorList>
            <person name="Kim S.-J."/>
        </authorList>
    </citation>
    <scope>NUCLEOTIDE SEQUENCE [LARGE SCALE GENOMIC DNA]</scope>
    <source>
        <strain evidence="7 8">IRF9</strain>
    </source>
</reference>
<feature type="transmembrane region" description="Helical" evidence="5">
    <location>
        <begin position="219"/>
        <end position="244"/>
    </location>
</feature>
<feature type="transmembrane region" description="Helical" evidence="5">
    <location>
        <begin position="301"/>
        <end position="322"/>
    </location>
</feature>
<dbReference type="GO" id="GO:0140359">
    <property type="term" value="F:ABC-type transporter activity"/>
    <property type="evidence" value="ECO:0007669"/>
    <property type="project" value="InterPro"/>
</dbReference>
<sequence length="331" mass="36828">MKRILSIFKRDLKSGTREFLLLYIILAPILISIGLRFFIPSVDAISFQFALDETLNPEVIETFNKYGKVEILEGRTAIEDRVSKVDDIIGITQNEEGKYIVILEGNEKESSKYIAQQILNRLQGKTTEISASFSDIGTRMSSIAIYGTSSAIILAIVLSGMVIGLNIVEEKEAQTISALRVSPMGRMEFILGKSLIGVILPIVETIIVLWILGISDINFAMIFVMTIVSSLVAIIMGFLMGVLSSNQITAIANMKFLLIIVSASFIGAVVLPENLQVFLYWSPMYWSAIGLIKIVLNSAGWGQVVQYTLWILALTVFVFLIFRRKIEKRLS</sequence>
<evidence type="ECO:0000256" key="3">
    <source>
        <dbReference type="ARBA" id="ARBA00022989"/>
    </source>
</evidence>
<dbReference type="RefSeq" id="WP_069975539.1">
    <property type="nucleotide sequence ID" value="NZ_CP017269.1"/>
</dbReference>
<dbReference type="AlphaFoldDB" id="A0A1D8GFF5"/>
<dbReference type="Pfam" id="PF12698">
    <property type="entry name" value="ABC2_membrane_3"/>
    <property type="match status" value="1"/>
</dbReference>
<evidence type="ECO:0000256" key="4">
    <source>
        <dbReference type="ARBA" id="ARBA00023136"/>
    </source>
</evidence>
<name>A0A1D8GFF5_9FIRM</name>
<dbReference type="GO" id="GO:0016020">
    <property type="term" value="C:membrane"/>
    <property type="evidence" value="ECO:0007669"/>
    <property type="project" value="UniProtKB-SubCell"/>
</dbReference>
<evidence type="ECO:0000256" key="1">
    <source>
        <dbReference type="ARBA" id="ARBA00004141"/>
    </source>
</evidence>
<feature type="transmembrane region" description="Helical" evidence="5">
    <location>
        <begin position="143"/>
        <end position="168"/>
    </location>
</feature>
<dbReference type="InterPro" id="IPR013525">
    <property type="entry name" value="ABC2_TM"/>
</dbReference>
<keyword evidence="4 5" id="KW-0472">Membrane</keyword>
<keyword evidence="3 5" id="KW-1133">Transmembrane helix</keyword>
<dbReference type="PANTHER" id="PTHR43027">
    <property type="entry name" value="DOXORUBICIN RESISTANCE ABC TRANSPORTER PERMEASE PROTEIN DRRC-RELATED"/>
    <property type="match status" value="1"/>
</dbReference>
<dbReference type="OrthoDB" id="2162283at2"/>
<gene>
    <name evidence="7" type="ORF">Gferi_08630</name>
</gene>
<proteinExistence type="predicted"/>
<feature type="transmembrane region" description="Helical" evidence="5">
    <location>
        <begin position="20"/>
        <end position="39"/>
    </location>
</feature>
<keyword evidence="8" id="KW-1185">Reference proteome</keyword>
<organism evidence="7 8">
    <name type="scientific">Geosporobacter ferrireducens</name>
    <dbReference type="NCBI Taxonomy" id="1424294"/>
    <lineage>
        <taxon>Bacteria</taxon>
        <taxon>Bacillati</taxon>
        <taxon>Bacillota</taxon>
        <taxon>Clostridia</taxon>
        <taxon>Peptostreptococcales</taxon>
        <taxon>Thermotaleaceae</taxon>
        <taxon>Geosporobacter</taxon>
    </lineage>
</organism>
<accession>A0A1D8GFF5</accession>
<dbReference type="Proteomes" id="UP000095743">
    <property type="component" value="Chromosome"/>
</dbReference>
<evidence type="ECO:0000259" key="6">
    <source>
        <dbReference type="Pfam" id="PF12698"/>
    </source>
</evidence>
<keyword evidence="2 5" id="KW-0812">Transmembrane</keyword>